<organism evidence="5 6">
    <name type="scientific">Kingdonia uniflora</name>
    <dbReference type="NCBI Taxonomy" id="39325"/>
    <lineage>
        <taxon>Eukaryota</taxon>
        <taxon>Viridiplantae</taxon>
        <taxon>Streptophyta</taxon>
        <taxon>Embryophyta</taxon>
        <taxon>Tracheophyta</taxon>
        <taxon>Spermatophyta</taxon>
        <taxon>Magnoliopsida</taxon>
        <taxon>Ranunculales</taxon>
        <taxon>Circaeasteraceae</taxon>
        <taxon>Kingdonia</taxon>
    </lineage>
</organism>
<comment type="caution">
    <text evidence="5">The sequence shown here is derived from an EMBL/GenBank/DDBJ whole genome shotgun (WGS) entry which is preliminary data.</text>
</comment>
<gene>
    <name evidence="5" type="ORF">GIB67_021420</name>
</gene>
<dbReference type="PANTHER" id="PTHR11709:SF387">
    <property type="entry name" value="OS04G0561900 PROTEIN"/>
    <property type="match status" value="1"/>
</dbReference>
<dbReference type="GO" id="GO:0016491">
    <property type="term" value="F:oxidoreductase activity"/>
    <property type="evidence" value="ECO:0007669"/>
    <property type="project" value="InterPro"/>
</dbReference>
<dbReference type="Proteomes" id="UP000541444">
    <property type="component" value="Unassembled WGS sequence"/>
</dbReference>
<evidence type="ECO:0000256" key="1">
    <source>
        <dbReference type="ARBA" id="ARBA00010609"/>
    </source>
</evidence>
<dbReference type="InterPro" id="IPR008972">
    <property type="entry name" value="Cupredoxin"/>
</dbReference>
<dbReference type="SUPFAM" id="SSF49503">
    <property type="entry name" value="Cupredoxins"/>
    <property type="match status" value="1"/>
</dbReference>
<evidence type="ECO:0000256" key="3">
    <source>
        <dbReference type="SAM" id="SignalP"/>
    </source>
</evidence>
<keyword evidence="3" id="KW-0732">Signal</keyword>
<dbReference type="InterPro" id="IPR045087">
    <property type="entry name" value="Cu-oxidase_fam"/>
</dbReference>
<comment type="similarity">
    <text evidence="1">Belongs to the multicopper oxidase family.</text>
</comment>
<feature type="signal peptide" evidence="3">
    <location>
        <begin position="1"/>
        <end position="30"/>
    </location>
</feature>
<evidence type="ECO:0000259" key="4">
    <source>
        <dbReference type="Pfam" id="PF07731"/>
    </source>
</evidence>
<accession>A0A7J7MZ08</accession>
<keyword evidence="2" id="KW-0472">Membrane</keyword>
<keyword evidence="2" id="KW-1133">Transmembrane helix</keyword>
<dbReference type="OrthoDB" id="2121828at2759"/>
<name>A0A7J7MZ08_9MAGN</name>
<proteinExistence type="inferred from homology"/>
<evidence type="ECO:0000256" key="2">
    <source>
        <dbReference type="SAM" id="Phobius"/>
    </source>
</evidence>
<keyword evidence="2" id="KW-0812">Transmembrane</keyword>
<dbReference type="EMBL" id="JACGCM010001171">
    <property type="protein sequence ID" value="KAF6160123.1"/>
    <property type="molecule type" value="Genomic_DNA"/>
</dbReference>
<feature type="domain" description="Plastocyanin-like" evidence="4">
    <location>
        <begin position="255"/>
        <end position="330"/>
    </location>
</feature>
<dbReference type="PANTHER" id="PTHR11709">
    <property type="entry name" value="MULTI-COPPER OXIDASE"/>
    <property type="match status" value="1"/>
</dbReference>
<reference evidence="5 6" key="1">
    <citation type="journal article" date="2020" name="IScience">
        <title>Genome Sequencing of the Endangered Kingdonia uniflora (Circaeasteraceae, Ranunculales) Reveals Potential Mechanisms of Evolutionary Specialization.</title>
        <authorList>
            <person name="Sun Y."/>
            <person name="Deng T."/>
            <person name="Zhang A."/>
            <person name="Moore M.J."/>
            <person name="Landis J.B."/>
            <person name="Lin N."/>
            <person name="Zhang H."/>
            <person name="Zhang X."/>
            <person name="Huang J."/>
            <person name="Zhang X."/>
            <person name="Sun H."/>
            <person name="Wang H."/>
        </authorList>
    </citation>
    <scope>NUCLEOTIDE SEQUENCE [LARGE SCALE GENOMIC DNA]</scope>
    <source>
        <strain evidence="5">TB1705</strain>
        <tissue evidence="5">Leaf</tissue>
    </source>
</reference>
<sequence>MPKHRIEIAPSATTIFSFATFFFLVAVCSAEDPYRYFTWAITYGNIYPLGFLQQVTLYLYFCISTLLRTIISSLTYTTTCLNPFSSLGGFGGIRILSRRSIPVPFPEPAADYTALIGDWYKYNHTLLKDVLDQGMMIKRPEGILVNGRGWNGATFRWNKKNTVGNSRASIECRVKEGKHKPPRRIHGSFCRTNLTASGPRPILKVHITMVKSHHSNNSPCQLCRSNNGKQRLLQDWSVFRLGSISDYPIAAGMYLDTSVMAADFRAFTEIVFENHEDLVQTWHLDGYNLFIVGMGGGKWTTASRSQYNLKDAVWRCTTQVYTKSWTTIMWL</sequence>
<protein>
    <recommendedName>
        <fullName evidence="4">Plastocyanin-like domain-containing protein</fullName>
    </recommendedName>
</protein>
<keyword evidence="6" id="KW-1185">Reference proteome</keyword>
<dbReference type="Gene3D" id="2.60.40.420">
    <property type="entry name" value="Cupredoxins - blue copper proteins"/>
    <property type="match status" value="1"/>
</dbReference>
<feature type="chain" id="PRO_5029791420" description="Plastocyanin-like domain-containing protein" evidence="3">
    <location>
        <begin position="31"/>
        <end position="331"/>
    </location>
</feature>
<evidence type="ECO:0000313" key="6">
    <source>
        <dbReference type="Proteomes" id="UP000541444"/>
    </source>
</evidence>
<evidence type="ECO:0000313" key="5">
    <source>
        <dbReference type="EMBL" id="KAF6160123.1"/>
    </source>
</evidence>
<dbReference type="AlphaFoldDB" id="A0A7J7MZ08"/>
<dbReference type="GO" id="GO:0005507">
    <property type="term" value="F:copper ion binding"/>
    <property type="evidence" value="ECO:0007669"/>
    <property type="project" value="InterPro"/>
</dbReference>
<dbReference type="InterPro" id="IPR011706">
    <property type="entry name" value="Cu-oxidase_C"/>
</dbReference>
<feature type="transmembrane region" description="Helical" evidence="2">
    <location>
        <begin position="46"/>
        <end position="67"/>
    </location>
</feature>
<dbReference type="Pfam" id="PF07731">
    <property type="entry name" value="Cu-oxidase_2"/>
    <property type="match status" value="1"/>
</dbReference>